<accession>A0A1T4Y074</accession>
<dbReference type="STRING" id="1121449.SAMN02745704_02601"/>
<name>A0A1T4Y074_9BACT</name>
<evidence type="ECO:0000259" key="1">
    <source>
        <dbReference type="PROSITE" id="PS51794"/>
    </source>
</evidence>
<dbReference type="PROSITE" id="PS51794">
    <property type="entry name" value="DAC"/>
    <property type="match status" value="1"/>
</dbReference>
<dbReference type="InterPro" id="IPR003390">
    <property type="entry name" value="DNA_integrity_scan_DisA_N"/>
</dbReference>
<evidence type="ECO:0000313" key="3">
    <source>
        <dbReference type="Proteomes" id="UP000190027"/>
    </source>
</evidence>
<proteinExistence type="predicted"/>
<gene>
    <name evidence="2" type="ORF">SAMN02745704_02601</name>
</gene>
<dbReference type="Pfam" id="PF21750">
    <property type="entry name" value="DACNH"/>
    <property type="match status" value="1"/>
</dbReference>
<protein>
    <submittedName>
        <fullName evidence="2">DisA checkpoint controller nucleotide-binding</fullName>
    </submittedName>
</protein>
<organism evidence="2 3">
    <name type="scientific">Paucidesulfovibrio gracilis DSM 16080</name>
    <dbReference type="NCBI Taxonomy" id="1121449"/>
    <lineage>
        <taxon>Bacteria</taxon>
        <taxon>Pseudomonadati</taxon>
        <taxon>Thermodesulfobacteriota</taxon>
        <taxon>Desulfovibrionia</taxon>
        <taxon>Desulfovibrionales</taxon>
        <taxon>Desulfovibrionaceae</taxon>
        <taxon>Paucidesulfovibrio</taxon>
    </lineage>
</organism>
<dbReference type="InterPro" id="IPR048552">
    <property type="entry name" value="DACND"/>
</dbReference>
<dbReference type="SUPFAM" id="SSF143597">
    <property type="entry name" value="YojJ-like"/>
    <property type="match status" value="1"/>
</dbReference>
<sequence>MRRNSFENICIFHILDGLRDGLSHFSEGARAALVYATSPTGPLRIYDPQDLLRGHEPRLRDFYLTPENWVREVPEGHEVRFLPRDHFEGLQMAGVIAYGGRSNAVPYQVWFTEEHPTMCCTGPTRRWLEYAVRLFSQNYETQSVLNIDTAGYVLQQCAVHAIRDYIVDERAAMGKWDTQLRVYPILDAVIGISRTQEEGLPASGDIVFVEPSEVFQLNFLALFPDLDRPLLENFKRVRKLLQSVEGSRRKLVSDGRSIVGISIGEVPDSSIVARYHGSHGFLLLNGLPVCSFSGGSFSSSNRRANLVELEERLYDSHLNLSEQHSLMNIVTALVDNSTEKRHGCTLVLDLAGIPERMSGQYLVHPLDLRQLRFLELAKAFSKVDGALHIGTDLKLHGFGCLLDGHNVPGENMARGARYNSALRYTAEHERAIVVVVSSDRPVSIIQNGVELTAACALKTLRGCPTPPLLEDWING</sequence>
<dbReference type="InterPro" id="IPR036888">
    <property type="entry name" value="DNA_integrity_DisA_N_sf"/>
</dbReference>
<dbReference type="OrthoDB" id="859517at2"/>
<dbReference type="InterPro" id="IPR048555">
    <property type="entry name" value="DACNH"/>
</dbReference>
<feature type="domain" description="DAC" evidence="1">
    <location>
        <begin position="306"/>
        <end position="459"/>
    </location>
</feature>
<dbReference type="Pfam" id="PF02457">
    <property type="entry name" value="DAC"/>
    <property type="match status" value="1"/>
</dbReference>
<dbReference type="Proteomes" id="UP000190027">
    <property type="component" value="Unassembled WGS sequence"/>
</dbReference>
<dbReference type="AlphaFoldDB" id="A0A1T4Y074"/>
<dbReference type="EMBL" id="FUYC01000021">
    <property type="protein sequence ID" value="SKA94665.1"/>
    <property type="molecule type" value="Genomic_DNA"/>
</dbReference>
<keyword evidence="3" id="KW-1185">Reference proteome</keyword>
<dbReference type="Pfam" id="PF21749">
    <property type="entry name" value="DACND"/>
    <property type="match status" value="1"/>
</dbReference>
<reference evidence="2 3" key="1">
    <citation type="submission" date="2017-02" db="EMBL/GenBank/DDBJ databases">
        <authorList>
            <person name="Peterson S.W."/>
        </authorList>
    </citation>
    <scope>NUCLEOTIDE SEQUENCE [LARGE SCALE GENOMIC DNA]</scope>
    <source>
        <strain evidence="2 3">DSM 16080</strain>
    </source>
</reference>
<dbReference type="Gene3D" id="3.40.1700.10">
    <property type="entry name" value="DNA integrity scanning protein, DisA, N-terminal domain"/>
    <property type="match status" value="1"/>
</dbReference>
<dbReference type="RefSeq" id="WP_078718142.1">
    <property type="nucleotide sequence ID" value="NZ_FUYC01000021.1"/>
</dbReference>
<evidence type="ECO:0000313" key="2">
    <source>
        <dbReference type="EMBL" id="SKA94665.1"/>
    </source>
</evidence>